<feature type="domain" description="MacB-like periplasmic core" evidence="8">
    <location>
        <begin position="524"/>
        <end position="633"/>
    </location>
</feature>
<evidence type="ECO:0000256" key="2">
    <source>
        <dbReference type="ARBA" id="ARBA00022475"/>
    </source>
</evidence>
<feature type="domain" description="ABC3 transporter permease C-terminal" evidence="7">
    <location>
        <begin position="286"/>
        <end position="402"/>
    </location>
</feature>
<keyword evidence="5 6" id="KW-0472">Membrane</keyword>
<dbReference type="RefSeq" id="WP_337715345.1">
    <property type="nucleotide sequence ID" value="NZ_JBBEUB010000001.1"/>
</dbReference>
<evidence type="ECO:0000256" key="1">
    <source>
        <dbReference type="ARBA" id="ARBA00004651"/>
    </source>
</evidence>
<dbReference type="PANTHER" id="PTHR30572">
    <property type="entry name" value="MEMBRANE COMPONENT OF TRANSPORTER-RELATED"/>
    <property type="match status" value="1"/>
</dbReference>
<evidence type="ECO:0000259" key="7">
    <source>
        <dbReference type="Pfam" id="PF02687"/>
    </source>
</evidence>
<organism evidence="9 10">
    <name type="scientific">Pedobacter panaciterrae</name>
    <dbReference type="NCBI Taxonomy" id="363849"/>
    <lineage>
        <taxon>Bacteria</taxon>
        <taxon>Pseudomonadati</taxon>
        <taxon>Bacteroidota</taxon>
        <taxon>Sphingobacteriia</taxon>
        <taxon>Sphingobacteriales</taxon>
        <taxon>Sphingobacteriaceae</taxon>
        <taxon>Pedobacter</taxon>
    </lineage>
</organism>
<feature type="domain" description="ABC3 transporter permease C-terminal" evidence="7">
    <location>
        <begin position="670"/>
        <end position="783"/>
    </location>
</feature>
<dbReference type="InterPro" id="IPR025857">
    <property type="entry name" value="MacB_PCD"/>
</dbReference>
<feature type="transmembrane region" description="Helical" evidence="6">
    <location>
        <begin position="703"/>
        <end position="731"/>
    </location>
</feature>
<accession>A0ABU8NHB5</accession>
<dbReference type="EMBL" id="JBBEUB010000001">
    <property type="protein sequence ID" value="MEJ2901567.1"/>
    <property type="molecule type" value="Genomic_DNA"/>
</dbReference>
<dbReference type="Pfam" id="PF02687">
    <property type="entry name" value="FtsX"/>
    <property type="match status" value="2"/>
</dbReference>
<reference evidence="9 10" key="1">
    <citation type="submission" date="2024-03" db="EMBL/GenBank/DDBJ databases">
        <title>Sequence of Lycoming College Course Isolates.</title>
        <authorList>
            <person name="Plotts O."/>
            <person name="Newman J."/>
        </authorList>
    </citation>
    <scope>NUCLEOTIDE SEQUENCE [LARGE SCALE GENOMIC DNA]</scope>
    <source>
        <strain evidence="9 10">CJB-3</strain>
    </source>
</reference>
<evidence type="ECO:0000256" key="5">
    <source>
        <dbReference type="ARBA" id="ARBA00023136"/>
    </source>
</evidence>
<evidence type="ECO:0000259" key="8">
    <source>
        <dbReference type="Pfam" id="PF12704"/>
    </source>
</evidence>
<feature type="domain" description="MacB-like periplasmic core" evidence="8">
    <location>
        <begin position="20"/>
        <end position="240"/>
    </location>
</feature>
<evidence type="ECO:0000256" key="4">
    <source>
        <dbReference type="ARBA" id="ARBA00022989"/>
    </source>
</evidence>
<feature type="transmembrane region" description="Helical" evidence="6">
    <location>
        <begin position="751"/>
        <end position="771"/>
    </location>
</feature>
<feature type="transmembrane region" description="Helical" evidence="6">
    <location>
        <begin position="281"/>
        <end position="300"/>
    </location>
</feature>
<protein>
    <submittedName>
        <fullName evidence="9">ABC transporter permease</fullName>
    </submittedName>
</protein>
<sequence length="790" mass="87628">MFRLNLKIALRNLWNHKTSSIINVIGLAIGLASCLLLLLYVSYEWSFDKQFKRSENVYQVMTNFVDAKGNIKGTVDLTSNAIAQVIKQEIPDVEAISRISNNGQQLIANGENSFKKESKYADPDILKIFNYEFIAGNPLTALNTPKSVVLTEGMAKLLFKDGDALNKSVRYNNEADLTVTGIIKDLPGNSTNTFDFLMPWSLFEALSDWVKRPDWGNYNWQTVVRVNEQANIPLINSKMKGIIKKNSSYSTDESFIFKLSDRHLFGKFENGKSVGGDIERIYLFVALALGILFIACINFMNMATAKSERRAKEVGIKKTIGASRASLISQFLTESILLTVISVLVAIVLVEILLPTFNNLLNIKLSIDYYSAGYWVGITTIILLTGLLSGSYPALYLSSFNPIQTLKRKIARTKIIPVSLRQVLVIGQFSFAIILIIATLVIYKQVQFIKDRPVGYDLNLLAEMPQEGELGGKFDLFKTELLKSGAVTALCQSSGSLSNSGSSFWNFEWPGMTKADKDVIFNQIATTYDFTKTNGIQLVSGRDFSKSFASDTAALMLSSTAVKLMGLKNPIGTPVKYHGNDFTVVGVFKDFIWGSPYYTDRPMVVAFSQGWGGQITMRLNPDNSLTKNVELITQITKQINPAYPVDLKFVNDLYAKKLQGEKVLGILSNLFGGLAIFISCLGLFGLAAYSAEQRTKEFGVRKVLGASVASIMQLLSVSFMKMILVAIIIGVPVAYYLMNKWLGHFEFRTVISWWIIVAAIFGTSAVAFLTVSFQAYKAAKANPVDALKYE</sequence>
<evidence type="ECO:0000313" key="9">
    <source>
        <dbReference type="EMBL" id="MEJ2901567.1"/>
    </source>
</evidence>
<keyword evidence="4 6" id="KW-1133">Transmembrane helix</keyword>
<proteinExistence type="predicted"/>
<evidence type="ECO:0000256" key="6">
    <source>
        <dbReference type="SAM" id="Phobius"/>
    </source>
</evidence>
<feature type="transmembrane region" description="Helical" evidence="6">
    <location>
        <begin position="418"/>
        <end position="443"/>
    </location>
</feature>
<feature type="transmembrane region" description="Helical" evidence="6">
    <location>
        <begin position="670"/>
        <end position="691"/>
    </location>
</feature>
<name>A0ABU8NHB5_9SPHI</name>
<gene>
    <name evidence="9" type="ORF">WAE58_04000</name>
</gene>
<keyword evidence="2" id="KW-1003">Cell membrane</keyword>
<dbReference type="PANTHER" id="PTHR30572:SF18">
    <property type="entry name" value="ABC-TYPE MACROLIDE FAMILY EXPORT SYSTEM PERMEASE COMPONENT 2"/>
    <property type="match status" value="1"/>
</dbReference>
<comment type="subcellular location">
    <subcellularLocation>
        <location evidence="1">Cell membrane</location>
        <topology evidence="1">Multi-pass membrane protein</topology>
    </subcellularLocation>
</comment>
<dbReference type="InterPro" id="IPR003838">
    <property type="entry name" value="ABC3_permease_C"/>
</dbReference>
<evidence type="ECO:0000256" key="3">
    <source>
        <dbReference type="ARBA" id="ARBA00022692"/>
    </source>
</evidence>
<keyword evidence="10" id="KW-1185">Reference proteome</keyword>
<feature type="transmembrane region" description="Helical" evidence="6">
    <location>
        <begin position="374"/>
        <end position="397"/>
    </location>
</feature>
<dbReference type="InterPro" id="IPR050250">
    <property type="entry name" value="Macrolide_Exporter_MacB"/>
</dbReference>
<feature type="transmembrane region" description="Helical" evidence="6">
    <location>
        <begin position="21"/>
        <end position="43"/>
    </location>
</feature>
<dbReference type="Pfam" id="PF12704">
    <property type="entry name" value="MacB_PCD"/>
    <property type="match status" value="2"/>
</dbReference>
<comment type="caution">
    <text evidence="9">The sequence shown here is derived from an EMBL/GenBank/DDBJ whole genome shotgun (WGS) entry which is preliminary data.</text>
</comment>
<keyword evidence="3 6" id="KW-0812">Transmembrane</keyword>
<dbReference type="Proteomes" id="UP001378956">
    <property type="component" value="Unassembled WGS sequence"/>
</dbReference>
<feature type="transmembrane region" description="Helical" evidence="6">
    <location>
        <begin position="336"/>
        <end position="354"/>
    </location>
</feature>
<evidence type="ECO:0000313" key="10">
    <source>
        <dbReference type="Proteomes" id="UP001378956"/>
    </source>
</evidence>
<dbReference type="PROSITE" id="PS51257">
    <property type="entry name" value="PROKAR_LIPOPROTEIN"/>
    <property type="match status" value="1"/>
</dbReference>